<dbReference type="EnsemblMetazoa" id="XM_019996745.1">
    <property type="protein sequence ID" value="XP_019852304.1"/>
    <property type="gene ID" value="LOC109582123"/>
</dbReference>
<reference evidence="2" key="2">
    <citation type="submission" date="2024-06" db="UniProtKB">
        <authorList>
            <consortium name="EnsemblMetazoa"/>
        </authorList>
    </citation>
    <scope>IDENTIFICATION</scope>
</reference>
<dbReference type="GeneID" id="109582123"/>
<accession>A0AAN0J5M4</accession>
<dbReference type="AlphaFoldDB" id="A0AAN0J5M4"/>
<sequence length="214" mass="24603">MATTILNMAAKRHQPVQAGGLFTSHKVTVSKETQDLLKVMMNEARLTNFQQRTLNTKIKRGEPLPLHCSPTTSKPLADSKTARSTKKKSKSTDVNGRGLRSMETIEKMQKIVDKNYLPPQCHQHRGYNSSIEKEKLQTVMANEELTVANPSSPIRVRRDDEEMERTSDEILQEIEERQVFLEEMERLGRGKEFKNKIITEISQKLRELELLKKT</sequence>
<dbReference type="PANTHER" id="PTHR28348">
    <property type="entry name" value="UPF0193 PROTEIN EVG1"/>
    <property type="match status" value="1"/>
</dbReference>
<dbReference type="Proteomes" id="UP000007879">
    <property type="component" value="Unassembled WGS sequence"/>
</dbReference>
<evidence type="ECO:0000313" key="3">
    <source>
        <dbReference type="Proteomes" id="UP000007879"/>
    </source>
</evidence>
<feature type="region of interest" description="Disordered" evidence="1">
    <location>
        <begin position="60"/>
        <end position="99"/>
    </location>
</feature>
<name>A0AAN0J5M4_AMPQE</name>
<dbReference type="PANTHER" id="PTHR28348:SF1">
    <property type="entry name" value="UPF0193 PROTEIN EVG1"/>
    <property type="match status" value="1"/>
</dbReference>
<keyword evidence="3" id="KW-1185">Reference proteome</keyword>
<dbReference type="RefSeq" id="XP_019852304.1">
    <property type="nucleotide sequence ID" value="XM_019996745.1"/>
</dbReference>
<dbReference type="InterPro" id="IPR007914">
    <property type="entry name" value="UPF0193"/>
</dbReference>
<dbReference type="KEGG" id="aqu:109582123"/>
<reference evidence="3" key="1">
    <citation type="journal article" date="2010" name="Nature">
        <title>The Amphimedon queenslandica genome and the evolution of animal complexity.</title>
        <authorList>
            <person name="Srivastava M."/>
            <person name="Simakov O."/>
            <person name="Chapman J."/>
            <person name="Fahey B."/>
            <person name="Gauthier M.E."/>
            <person name="Mitros T."/>
            <person name="Richards G.S."/>
            <person name="Conaco C."/>
            <person name="Dacre M."/>
            <person name="Hellsten U."/>
            <person name="Larroux C."/>
            <person name="Putnam N.H."/>
            <person name="Stanke M."/>
            <person name="Adamska M."/>
            <person name="Darling A."/>
            <person name="Degnan S.M."/>
            <person name="Oakley T.H."/>
            <person name="Plachetzki D.C."/>
            <person name="Zhai Y."/>
            <person name="Adamski M."/>
            <person name="Calcino A."/>
            <person name="Cummins S.F."/>
            <person name="Goodstein D.M."/>
            <person name="Harris C."/>
            <person name="Jackson D.J."/>
            <person name="Leys S.P."/>
            <person name="Shu S."/>
            <person name="Woodcroft B.J."/>
            <person name="Vervoort M."/>
            <person name="Kosik K.S."/>
            <person name="Manning G."/>
            <person name="Degnan B.M."/>
            <person name="Rokhsar D.S."/>
        </authorList>
    </citation>
    <scope>NUCLEOTIDE SEQUENCE [LARGE SCALE GENOMIC DNA]</scope>
</reference>
<organism evidence="2 3">
    <name type="scientific">Amphimedon queenslandica</name>
    <name type="common">Sponge</name>
    <dbReference type="NCBI Taxonomy" id="400682"/>
    <lineage>
        <taxon>Eukaryota</taxon>
        <taxon>Metazoa</taxon>
        <taxon>Porifera</taxon>
        <taxon>Demospongiae</taxon>
        <taxon>Heteroscleromorpha</taxon>
        <taxon>Haplosclerida</taxon>
        <taxon>Niphatidae</taxon>
        <taxon>Amphimedon</taxon>
    </lineage>
</organism>
<protein>
    <submittedName>
        <fullName evidence="2">Uncharacterized protein</fullName>
    </submittedName>
</protein>
<proteinExistence type="predicted"/>
<evidence type="ECO:0000256" key="1">
    <source>
        <dbReference type="SAM" id="MobiDB-lite"/>
    </source>
</evidence>
<dbReference type="Pfam" id="PF05250">
    <property type="entry name" value="UPF0193"/>
    <property type="match status" value="1"/>
</dbReference>
<evidence type="ECO:0000313" key="2">
    <source>
        <dbReference type="EnsemblMetazoa" id="XP_019852304.1"/>
    </source>
</evidence>